<dbReference type="EMBL" id="JH651379">
    <property type="protein sequence ID" value="EIJ38954.1"/>
    <property type="molecule type" value="Genomic_DNA"/>
</dbReference>
<comment type="subcellular location">
    <subcellularLocation>
        <location evidence="1 8">Cell outer membrane</location>
        <topology evidence="1 8">Multi-pass membrane protein</topology>
    </subcellularLocation>
</comment>
<evidence type="ECO:0000313" key="13">
    <source>
        <dbReference type="EMBL" id="EIJ38954.1"/>
    </source>
</evidence>
<evidence type="ECO:0000256" key="5">
    <source>
        <dbReference type="ARBA" id="ARBA00023077"/>
    </source>
</evidence>
<dbReference type="InterPro" id="IPR008969">
    <property type="entry name" value="CarboxyPept-like_regulatory"/>
</dbReference>
<dbReference type="SUPFAM" id="SSF56935">
    <property type="entry name" value="Porins"/>
    <property type="match status" value="1"/>
</dbReference>
<keyword evidence="3 8" id="KW-1134">Transmembrane beta strand</keyword>
<dbReference type="InterPro" id="IPR012910">
    <property type="entry name" value="Plug_dom"/>
</dbReference>
<dbReference type="SUPFAM" id="SSF49464">
    <property type="entry name" value="Carboxypeptidase regulatory domain-like"/>
    <property type="match status" value="1"/>
</dbReference>
<dbReference type="Pfam" id="PF00593">
    <property type="entry name" value="TonB_dep_Rec_b-barrel"/>
    <property type="match status" value="1"/>
</dbReference>
<dbReference type="Pfam" id="PF13715">
    <property type="entry name" value="CarbopepD_reg_2"/>
    <property type="match status" value="1"/>
</dbReference>
<evidence type="ECO:0000259" key="12">
    <source>
        <dbReference type="Pfam" id="PF07715"/>
    </source>
</evidence>
<dbReference type="Gene3D" id="2.60.40.1120">
    <property type="entry name" value="Carboxypeptidase-like, regulatory domain"/>
    <property type="match status" value="1"/>
</dbReference>
<accession>I3C5R1</accession>
<reference evidence="13 14" key="1">
    <citation type="submission" date="2012-02" db="EMBL/GenBank/DDBJ databases">
        <title>Improved High-Quality Draft genome of Joostella marina DSM 19592.</title>
        <authorList>
            <consortium name="US DOE Joint Genome Institute (JGI-PGF)"/>
            <person name="Lucas S."/>
            <person name="Copeland A."/>
            <person name="Lapidus A."/>
            <person name="Bruce D."/>
            <person name="Goodwin L."/>
            <person name="Pitluck S."/>
            <person name="Peters L."/>
            <person name="Chertkov O."/>
            <person name="Ovchinnikova G."/>
            <person name="Kyrpides N."/>
            <person name="Mavromatis K."/>
            <person name="Detter J.C."/>
            <person name="Han C."/>
            <person name="Land M."/>
            <person name="Hauser L."/>
            <person name="Markowitz V."/>
            <person name="Cheng J.-F."/>
            <person name="Hugenholtz P."/>
            <person name="Woyke T."/>
            <person name="Wu D."/>
            <person name="Tindall B."/>
            <person name="Brambilla E."/>
            <person name="Klenk H.-P."/>
            <person name="Eisen J.A."/>
        </authorList>
    </citation>
    <scope>NUCLEOTIDE SEQUENCE [LARGE SCALE GENOMIC DNA]</scope>
    <source>
        <strain evidence="13 14">DSM 19592</strain>
    </source>
</reference>
<evidence type="ECO:0000256" key="6">
    <source>
        <dbReference type="ARBA" id="ARBA00023136"/>
    </source>
</evidence>
<protein>
    <submittedName>
        <fullName evidence="13">TonB-linked outer membrane protein, SusC/RagA family</fullName>
    </submittedName>
</protein>
<dbReference type="NCBIfam" id="TIGR04057">
    <property type="entry name" value="SusC_RagA_signa"/>
    <property type="match status" value="1"/>
</dbReference>
<dbReference type="Gene3D" id="2.170.130.10">
    <property type="entry name" value="TonB-dependent receptor, plug domain"/>
    <property type="match status" value="1"/>
</dbReference>
<evidence type="ECO:0000256" key="9">
    <source>
        <dbReference type="RuleBase" id="RU003357"/>
    </source>
</evidence>
<dbReference type="InterPro" id="IPR037066">
    <property type="entry name" value="Plug_dom_sf"/>
</dbReference>
<feature type="chain" id="PRO_5003668514" evidence="10">
    <location>
        <begin position="23"/>
        <end position="1019"/>
    </location>
</feature>
<dbReference type="eggNOG" id="COG1629">
    <property type="taxonomic scope" value="Bacteria"/>
</dbReference>
<feature type="domain" description="TonB-dependent receptor plug" evidence="12">
    <location>
        <begin position="115"/>
        <end position="236"/>
    </location>
</feature>
<dbReference type="GO" id="GO:0009279">
    <property type="term" value="C:cell outer membrane"/>
    <property type="evidence" value="ECO:0007669"/>
    <property type="project" value="UniProtKB-SubCell"/>
</dbReference>
<evidence type="ECO:0000256" key="8">
    <source>
        <dbReference type="PROSITE-ProRule" id="PRU01360"/>
    </source>
</evidence>
<keyword evidence="4 8" id="KW-0812">Transmembrane</keyword>
<dbReference type="InterPro" id="IPR039426">
    <property type="entry name" value="TonB-dep_rcpt-like"/>
</dbReference>
<evidence type="ECO:0000259" key="11">
    <source>
        <dbReference type="Pfam" id="PF00593"/>
    </source>
</evidence>
<keyword evidence="7 8" id="KW-0998">Cell outer membrane</keyword>
<evidence type="ECO:0000256" key="1">
    <source>
        <dbReference type="ARBA" id="ARBA00004571"/>
    </source>
</evidence>
<keyword evidence="10" id="KW-0732">Signal</keyword>
<sequence length="1019" mass="112982">MRSKFTWMLTFFMALVLQFSYAQEKTITGMVTDQDGLPLPGANVTVKGTSTGTQTDFDGNYSISTAVGSKLVYSYVGQKTVEKTVGAASTINVVLEQDAQALDEVVVLGYATSSKAELTGSTVQVDAADIEQVPVASVDQVLQGKVAGLVMNNSSGTPGSTADIRIRGVSSITAGNNPLYVIDGVPVANTDNADNQNSGSSLSPLASISSNNIESITVLKDASATAAYGARGANGVIVITTKKGREGKTAISFNTSYGFSNDAVDGPDVLTGAEREMLFYESLYNSYGVSDGFSRDGAKQHYEDNLGLYGSAYYDWNQAGRPEANWDEVVTNKDAAFREYNLSASGGNENHNFYASLGYFNQEATVIGSEFERISGQLNFQKSLNSKLKFSTNNSASHSYQDGLLETSSYFSSPRTVKFFAPPIEQPYDEDGEINLNTTLPNPLWIAQEDIDDSQLVRILSNNSLEWETPVENLRFTTRTNIDYQVYNYKRYRNRIDGDGASTNGYGWQSHSSRANYVFQNYLDYTWNVSDEHSIDFKALQEYQKNRYYYLEADGDSFSDDGLTNLNSSGNPTTANSYFTDWSIASYMGLLHYSGFNGRYVFDATYRREGNSRFADDNRWGNFWSVGGAWNIHREAFLADSNVISNLKLRASYGVTGNANIDLNLYQSLLNYDSDYAGTGASYPGTFGNQNLSWETSHTYDIGADFGFFNNRITANVGYYYRESKDLLLEVPLSLTTSFEEQTQNVGRMENKGLELEVNFDIIRSQNFNLSLGGNMATNENKVLETATDGTGEPINITTGTRRVEAGHPVYGWYMVSYAGVNPDTGVDEWYTDGEGSATTTTWSQANQVWQGESALPTLTAGLNLHIDAYGFFLDANGYYAGGHKVFEDWTRYTNGTDRFSLDLYNGVDALLDRWQEPGDIARFPKMEYTAKPWQNSNKFLYEGDFIRLRNLTFGYDFNQKITETIGIDGLRLFLRGTNLYTWVKDDRLKYDPETAADGFTSLTTPPVKSFIFGLNVKF</sequence>
<dbReference type="NCBIfam" id="TIGR04056">
    <property type="entry name" value="OMP_RagA_SusC"/>
    <property type="match status" value="1"/>
</dbReference>
<evidence type="ECO:0000256" key="10">
    <source>
        <dbReference type="SAM" id="SignalP"/>
    </source>
</evidence>
<evidence type="ECO:0000313" key="14">
    <source>
        <dbReference type="Proteomes" id="UP000004690"/>
    </source>
</evidence>
<dbReference type="Proteomes" id="UP000004690">
    <property type="component" value="Unassembled WGS sequence"/>
</dbReference>
<dbReference type="PROSITE" id="PS52016">
    <property type="entry name" value="TONB_DEPENDENT_REC_3"/>
    <property type="match status" value="1"/>
</dbReference>
<evidence type="ECO:0000256" key="2">
    <source>
        <dbReference type="ARBA" id="ARBA00022448"/>
    </source>
</evidence>
<keyword evidence="2 8" id="KW-0813">Transport</keyword>
<gene>
    <name evidence="13" type="ORF">JoomaDRAFT_1956</name>
</gene>
<dbReference type="Pfam" id="PF07715">
    <property type="entry name" value="Plug"/>
    <property type="match status" value="1"/>
</dbReference>
<dbReference type="InterPro" id="IPR036942">
    <property type="entry name" value="Beta-barrel_TonB_sf"/>
</dbReference>
<dbReference type="RefSeq" id="WP_008612278.1">
    <property type="nucleotide sequence ID" value="NZ_JH651379.1"/>
</dbReference>
<dbReference type="OrthoDB" id="9768177at2"/>
<dbReference type="STRING" id="926559.JoomaDRAFT_1956"/>
<evidence type="ECO:0000256" key="7">
    <source>
        <dbReference type="ARBA" id="ARBA00023237"/>
    </source>
</evidence>
<keyword evidence="5 9" id="KW-0798">TonB box</keyword>
<evidence type="ECO:0000256" key="4">
    <source>
        <dbReference type="ARBA" id="ARBA00022692"/>
    </source>
</evidence>
<dbReference type="Gene3D" id="2.40.170.20">
    <property type="entry name" value="TonB-dependent receptor, beta-barrel domain"/>
    <property type="match status" value="1"/>
</dbReference>
<keyword evidence="14" id="KW-1185">Reference proteome</keyword>
<dbReference type="InterPro" id="IPR023996">
    <property type="entry name" value="TonB-dep_OMP_SusC/RagA"/>
</dbReference>
<name>I3C5R1_9FLAO</name>
<dbReference type="HOGENOM" id="CLU_004317_0_1_10"/>
<feature type="signal peptide" evidence="10">
    <location>
        <begin position="1"/>
        <end position="22"/>
    </location>
</feature>
<evidence type="ECO:0000256" key="3">
    <source>
        <dbReference type="ARBA" id="ARBA00022452"/>
    </source>
</evidence>
<keyword evidence="6 8" id="KW-0472">Membrane</keyword>
<comment type="similarity">
    <text evidence="8 9">Belongs to the TonB-dependent receptor family.</text>
</comment>
<dbReference type="InterPro" id="IPR023997">
    <property type="entry name" value="TonB-dep_OMP_SusC/RagA_CS"/>
</dbReference>
<proteinExistence type="inferred from homology"/>
<dbReference type="InterPro" id="IPR000531">
    <property type="entry name" value="Beta-barrel_TonB"/>
</dbReference>
<dbReference type="AlphaFoldDB" id="I3C5R1"/>
<feature type="domain" description="TonB-dependent receptor-like beta-barrel" evidence="11">
    <location>
        <begin position="462"/>
        <end position="890"/>
    </location>
</feature>
<organism evidence="13 14">
    <name type="scientific">Galbibacter orientalis DSM 19592</name>
    <dbReference type="NCBI Taxonomy" id="926559"/>
    <lineage>
        <taxon>Bacteria</taxon>
        <taxon>Pseudomonadati</taxon>
        <taxon>Bacteroidota</taxon>
        <taxon>Flavobacteriia</taxon>
        <taxon>Flavobacteriales</taxon>
        <taxon>Flavobacteriaceae</taxon>
        <taxon>Galbibacter</taxon>
    </lineage>
</organism>